<proteinExistence type="predicted"/>
<evidence type="ECO:0000256" key="1">
    <source>
        <dbReference type="SAM" id="MobiDB-lite"/>
    </source>
</evidence>
<reference evidence="2 3" key="1">
    <citation type="submission" date="2020-02" db="EMBL/GenBank/DDBJ databases">
        <authorList>
            <person name="Ma Q."/>
            <person name="Huang Y."/>
            <person name="Song X."/>
            <person name="Pei D."/>
        </authorList>
    </citation>
    <scope>NUCLEOTIDE SEQUENCE [LARGE SCALE GENOMIC DNA]</scope>
    <source>
        <strain evidence="2">Sxm20200214</strain>
        <tissue evidence="2">Leaf</tissue>
    </source>
</reference>
<gene>
    <name evidence="2" type="ORF">Bca52824_017928</name>
</gene>
<dbReference type="AlphaFoldDB" id="A0A8X7VNS6"/>
<keyword evidence="3" id="KW-1185">Reference proteome</keyword>
<dbReference type="EMBL" id="JAAMPC010000004">
    <property type="protein sequence ID" value="KAG2314806.1"/>
    <property type="molecule type" value="Genomic_DNA"/>
</dbReference>
<evidence type="ECO:0000313" key="3">
    <source>
        <dbReference type="Proteomes" id="UP000886595"/>
    </source>
</evidence>
<dbReference type="Proteomes" id="UP000886595">
    <property type="component" value="Unassembled WGS sequence"/>
</dbReference>
<feature type="region of interest" description="Disordered" evidence="1">
    <location>
        <begin position="136"/>
        <end position="156"/>
    </location>
</feature>
<evidence type="ECO:0000313" key="2">
    <source>
        <dbReference type="EMBL" id="KAG2314806.1"/>
    </source>
</evidence>
<accession>A0A8X7VNS6</accession>
<comment type="caution">
    <text evidence="2">The sequence shown here is derived from an EMBL/GenBank/DDBJ whole genome shotgun (WGS) entry which is preliminary data.</text>
</comment>
<protein>
    <submittedName>
        <fullName evidence="2">Uncharacterized protein</fullName>
    </submittedName>
</protein>
<organism evidence="2 3">
    <name type="scientific">Brassica carinata</name>
    <name type="common">Ethiopian mustard</name>
    <name type="synonym">Abyssinian cabbage</name>
    <dbReference type="NCBI Taxonomy" id="52824"/>
    <lineage>
        <taxon>Eukaryota</taxon>
        <taxon>Viridiplantae</taxon>
        <taxon>Streptophyta</taxon>
        <taxon>Embryophyta</taxon>
        <taxon>Tracheophyta</taxon>
        <taxon>Spermatophyta</taxon>
        <taxon>Magnoliopsida</taxon>
        <taxon>eudicotyledons</taxon>
        <taxon>Gunneridae</taxon>
        <taxon>Pentapetalae</taxon>
        <taxon>rosids</taxon>
        <taxon>malvids</taxon>
        <taxon>Brassicales</taxon>
        <taxon>Brassicaceae</taxon>
        <taxon>Brassiceae</taxon>
        <taxon>Brassica</taxon>
    </lineage>
</organism>
<sequence length="156" mass="16310">MRYRALVGLARPPPDVPVPKRPLRQPGAPFTLSLVSRKYLRILRDFYQIPDGVKFRIPVGNEAAASVASATVPNGIRPAPGRPASCITPGQAAVQLARSASVADCRPVGGCREALRLGVPPGMLASVQRAPGMSECPARRRASAAAPGGQRPCALA</sequence>
<name>A0A8X7VNS6_BRACI</name>